<proteinExistence type="inferred from homology"/>
<dbReference type="Pfam" id="PF05517">
    <property type="entry name" value="p25-alpha"/>
    <property type="match status" value="1"/>
</dbReference>
<evidence type="ECO:0000313" key="3">
    <source>
        <dbReference type="Proteomes" id="UP001153954"/>
    </source>
</evidence>
<evidence type="ECO:0000256" key="1">
    <source>
        <dbReference type="ARBA" id="ARBA00010994"/>
    </source>
</evidence>
<gene>
    <name evidence="2" type="ORF">EEDITHA_LOCUS16425</name>
</gene>
<reference evidence="2" key="1">
    <citation type="submission" date="2022-03" db="EMBL/GenBank/DDBJ databases">
        <authorList>
            <person name="Tunstrom K."/>
        </authorList>
    </citation>
    <scope>NUCLEOTIDE SEQUENCE</scope>
</reference>
<dbReference type="InterPro" id="IPR011992">
    <property type="entry name" value="EF-hand-dom_pair"/>
</dbReference>
<dbReference type="Gene3D" id="1.10.238.10">
    <property type="entry name" value="EF-hand"/>
    <property type="match status" value="1"/>
</dbReference>
<dbReference type="Proteomes" id="UP001153954">
    <property type="component" value="Unassembled WGS sequence"/>
</dbReference>
<evidence type="ECO:0000313" key="2">
    <source>
        <dbReference type="EMBL" id="CAH2101694.1"/>
    </source>
</evidence>
<dbReference type="AlphaFoldDB" id="A0AAU9UVS8"/>
<dbReference type="GO" id="GO:0015631">
    <property type="term" value="F:tubulin binding"/>
    <property type="evidence" value="ECO:0007669"/>
    <property type="project" value="InterPro"/>
</dbReference>
<comment type="caution">
    <text evidence="2">The sequence shown here is derived from an EMBL/GenBank/DDBJ whole genome shotgun (WGS) entry which is preliminary data.</text>
</comment>
<organism evidence="2 3">
    <name type="scientific">Euphydryas editha</name>
    <name type="common">Edith's checkerspot</name>
    <dbReference type="NCBI Taxonomy" id="104508"/>
    <lineage>
        <taxon>Eukaryota</taxon>
        <taxon>Metazoa</taxon>
        <taxon>Ecdysozoa</taxon>
        <taxon>Arthropoda</taxon>
        <taxon>Hexapoda</taxon>
        <taxon>Insecta</taxon>
        <taxon>Pterygota</taxon>
        <taxon>Neoptera</taxon>
        <taxon>Endopterygota</taxon>
        <taxon>Lepidoptera</taxon>
        <taxon>Glossata</taxon>
        <taxon>Ditrysia</taxon>
        <taxon>Papilionoidea</taxon>
        <taxon>Nymphalidae</taxon>
        <taxon>Nymphalinae</taxon>
        <taxon>Euphydryas</taxon>
    </lineage>
</organism>
<keyword evidence="3" id="KW-1185">Reference proteome</keyword>
<comment type="similarity">
    <text evidence="1">Belongs to the TPPP family.</text>
</comment>
<protein>
    <submittedName>
        <fullName evidence="2">Uncharacterized protein</fullName>
    </submittedName>
</protein>
<accession>A0AAU9UVS8</accession>
<sequence length="109" mass="12249">MEDIFNKLKKDHQNTVDNLVKWMKDSKIVDGLKVTEDKARKFFEDANDGKNIEIEKFKEVLSKLASEQKKTVEEFANSLAEEGPKILSSVKAAASAAASTFKENLSKNK</sequence>
<dbReference type="SUPFAM" id="SSF47473">
    <property type="entry name" value="EF-hand"/>
    <property type="match status" value="1"/>
</dbReference>
<dbReference type="EMBL" id="CAKOGL010000024">
    <property type="protein sequence ID" value="CAH2101694.1"/>
    <property type="molecule type" value="Genomic_DNA"/>
</dbReference>
<dbReference type="InterPro" id="IPR008907">
    <property type="entry name" value="TPP/p25"/>
</dbReference>
<dbReference type="GO" id="GO:0046785">
    <property type="term" value="P:microtubule polymerization"/>
    <property type="evidence" value="ECO:0007669"/>
    <property type="project" value="InterPro"/>
</dbReference>
<name>A0AAU9UVS8_EUPED</name>